<protein>
    <submittedName>
        <fullName evidence="9">Ferric chrysobactin permease component</fullName>
    </submittedName>
</protein>
<comment type="subcellular location">
    <subcellularLocation>
        <location evidence="1">Cell membrane</location>
        <topology evidence="1">Multi-pass membrane protein</topology>
    </subcellularLocation>
</comment>
<dbReference type="PANTHER" id="PTHR30472:SF24">
    <property type="entry name" value="FERRIC ENTEROBACTIN TRANSPORT SYSTEM PERMEASE PROTEIN FEPG"/>
    <property type="match status" value="1"/>
</dbReference>
<gene>
    <name evidence="9" type="primary">cbuG</name>
    <name evidence="9" type="ORF">DAQ1742_01267</name>
</gene>
<dbReference type="GO" id="GO:0022857">
    <property type="term" value="F:transmembrane transporter activity"/>
    <property type="evidence" value="ECO:0007669"/>
    <property type="project" value="InterPro"/>
</dbReference>
<feature type="transmembrane region" description="Helical" evidence="8">
    <location>
        <begin position="324"/>
        <end position="344"/>
    </location>
</feature>
<feature type="transmembrane region" description="Helical" evidence="8">
    <location>
        <begin position="164"/>
        <end position="181"/>
    </location>
</feature>
<dbReference type="InterPro" id="IPR037294">
    <property type="entry name" value="ABC_BtuC-like"/>
</dbReference>
<dbReference type="Proteomes" id="UP000294820">
    <property type="component" value="Chromosome 1"/>
</dbReference>
<feature type="transmembrane region" description="Helical" evidence="8">
    <location>
        <begin position="83"/>
        <end position="101"/>
    </location>
</feature>
<feature type="transmembrane region" description="Helical" evidence="8">
    <location>
        <begin position="217"/>
        <end position="236"/>
    </location>
</feature>
<evidence type="ECO:0000256" key="2">
    <source>
        <dbReference type="ARBA" id="ARBA00007935"/>
    </source>
</evidence>
<dbReference type="GO" id="GO:0033214">
    <property type="term" value="P:siderophore-iron import into cell"/>
    <property type="evidence" value="ECO:0007669"/>
    <property type="project" value="TreeGrafter"/>
</dbReference>
<sequence length="349" mass="36218">MFTRIRSNHTLLLGSPGGVINARLSLRTLWVGLLLLVGCMVLLTLAISLGALPLSALTVWQALAGHGDAATVTIVTQWRAPRALMALLLGAGLGVSGAIFQSLTRNPLGSPDVVGFNTGAHTGALITLILLQGSGYQVAAGAVLGGLASALAVYLLAWRRGINGFRLIIIGIAISAVLSAFNTWLMITGALETVMSAALWGAGSLNGMTWGKAAPGLWFIPVTLLAVQFLAGRLRLLEMGDDSARALGVPAEASRLWLMLCGIVLIAIVTACAGPVSFIALAAPQIARRLSRASAVPLCISALTGGLLLLAADITAQHLFTARQLPVGSVTVCVGGLYLIWLLIREARR</sequence>
<evidence type="ECO:0000313" key="9">
    <source>
        <dbReference type="EMBL" id="SLM62270.1"/>
    </source>
</evidence>
<evidence type="ECO:0000256" key="7">
    <source>
        <dbReference type="ARBA" id="ARBA00023136"/>
    </source>
</evidence>
<evidence type="ECO:0000256" key="6">
    <source>
        <dbReference type="ARBA" id="ARBA00022989"/>
    </source>
</evidence>
<feature type="transmembrane region" description="Helical" evidence="8">
    <location>
        <begin position="138"/>
        <end position="157"/>
    </location>
</feature>
<keyword evidence="10" id="KW-1185">Reference proteome</keyword>
<evidence type="ECO:0000256" key="1">
    <source>
        <dbReference type="ARBA" id="ARBA00004651"/>
    </source>
</evidence>
<keyword evidence="4" id="KW-1003">Cell membrane</keyword>
<dbReference type="RefSeq" id="WP_035343284.1">
    <property type="nucleotide sequence ID" value="NZ_LT615367.1"/>
</dbReference>
<evidence type="ECO:0000256" key="4">
    <source>
        <dbReference type="ARBA" id="ARBA00022475"/>
    </source>
</evidence>
<dbReference type="Gene3D" id="1.10.3470.10">
    <property type="entry name" value="ABC transporter involved in vitamin B12 uptake, BtuC"/>
    <property type="match status" value="1"/>
</dbReference>
<accession>A0A375A8C8</accession>
<dbReference type="SUPFAM" id="SSF81345">
    <property type="entry name" value="ABC transporter involved in vitamin B12 uptake, BtuC"/>
    <property type="match status" value="1"/>
</dbReference>
<dbReference type="Pfam" id="PF01032">
    <property type="entry name" value="FecCD"/>
    <property type="match status" value="1"/>
</dbReference>
<keyword evidence="3" id="KW-0813">Transport</keyword>
<dbReference type="KEGG" id="daq:DAQ1742_01267"/>
<name>A0A375A8C8_9GAMM</name>
<comment type="similarity">
    <text evidence="2">Belongs to the binding-protein-dependent transport system permease family. FecCD subfamily.</text>
</comment>
<feature type="transmembrane region" description="Helical" evidence="8">
    <location>
        <begin position="113"/>
        <end position="132"/>
    </location>
</feature>
<dbReference type="NCBIfam" id="NF007759">
    <property type="entry name" value="PRK10440.1"/>
    <property type="match status" value="1"/>
</dbReference>
<dbReference type="PANTHER" id="PTHR30472">
    <property type="entry name" value="FERRIC ENTEROBACTIN TRANSPORT SYSTEM PERMEASE PROTEIN"/>
    <property type="match status" value="1"/>
</dbReference>
<dbReference type="AlphaFoldDB" id="A0A375A8C8"/>
<organism evidence="9 10">
    <name type="scientific">Dickeya aquatica</name>
    <dbReference type="NCBI Taxonomy" id="1401087"/>
    <lineage>
        <taxon>Bacteria</taxon>
        <taxon>Pseudomonadati</taxon>
        <taxon>Pseudomonadota</taxon>
        <taxon>Gammaproteobacteria</taxon>
        <taxon>Enterobacterales</taxon>
        <taxon>Pectobacteriaceae</taxon>
        <taxon>Dickeya</taxon>
    </lineage>
</organism>
<keyword evidence="5 8" id="KW-0812">Transmembrane</keyword>
<evidence type="ECO:0000256" key="5">
    <source>
        <dbReference type="ARBA" id="ARBA00022692"/>
    </source>
</evidence>
<evidence type="ECO:0000313" key="10">
    <source>
        <dbReference type="Proteomes" id="UP000294820"/>
    </source>
</evidence>
<dbReference type="EMBL" id="LT615367">
    <property type="protein sequence ID" value="SLM62270.1"/>
    <property type="molecule type" value="Genomic_DNA"/>
</dbReference>
<evidence type="ECO:0000256" key="3">
    <source>
        <dbReference type="ARBA" id="ARBA00022448"/>
    </source>
</evidence>
<keyword evidence="6 8" id="KW-1133">Transmembrane helix</keyword>
<dbReference type="GO" id="GO:0005886">
    <property type="term" value="C:plasma membrane"/>
    <property type="evidence" value="ECO:0007669"/>
    <property type="project" value="UniProtKB-SubCell"/>
</dbReference>
<feature type="transmembrane region" description="Helical" evidence="8">
    <location>
        <begin position="295"/>
        <end position="312"/>
    </location>
</feature>
<reference evidence="9 10" key="1">
    <citation type="submission" date="2016-09" db="EMBL/GenBank/DDBJ databases">
        <authorList>
            <person name="Reverchon S."/>
            <person name="Nasser W."/>
            <person name="Leonard S."/>
            <person name="Brochier C."/>
            <person name="Duprey A."/>
        </authorList>
    </citation>
    <scope>NUCLEOTIDE SEQUENCE [LARGE SCALE GENOMIC DNA]</scope>
    <source>
        <strain evidence="9 10">174/2</strain>
    </source>
</reference>
<dbReference type="InterPro" id="IPR000522">
    <property type="entry name" value="ABC_transptr_permease_BtuC"/>
</dbReference>
<feature type="transmembrane region" description="Helical" evidence="8">
    <location>
        <begin position="30"/>
        <end position="63"/>
    </location>
</feature>
<dbReference type="CDD" id="cd06550">
    <property type="entry name" value="TM_ABC_iron-siderophores_like"/>
    <property type="match status" value="1"/>
</dbReference>
<keyword evidence="7 8" id="KW-0472">Membrane</keyword>
<feature type="transmembrane region" description="Helical" evidence="8">
    <location>
        <begin position="256"/>
        <end position="283"/>
    </location>
</feature>
<proteinExistence type="inferred from homology"/>
<evidence type="ECO:0000256" key="8">
    <source>
        <dbReference type="SAM" id="Phobius"/>
    </source>
</evidence>